<evidence type="ECO:0000313" key="2">
    <source>
        <dbReference type="EMBL" id="ADV64290.1"/>
    </source>
</evidence>
<feature type="compositionally biased region" description="Basic and acidic residues" evidence="1">
    <location>
        <begin position="40"/>
        <end position="52"/>
    </location>
</feature>
<proteinExistence type="predicted"/>
<keyword evidence="2" id="KW-0614">Plasmid</keyword>
<dbReference type="InParanoid" id="E8R6U7"/>
<accession>E8R6U7</accession>
<reference evidence="2 3" key="2">
    <citation type="journal article" date="2011" name="Stand. Genomic Sci.">
        <title>Complete genome sequence of Isosphaera pallida type strain (IS1B).</title>
        <authorList>
            <consortium name="US DOE Joint Genome Institute (JGI-PGF)"/>
            <person name="Goker M."/>
            <person name="Cleland D."/>
            <person name="Saunders E."/>
            <person name="Lapidus A."/>
            <person name="Nolan M."/>
            <person name="Lucas S."/>
            <person name="Hammon N."/>
            <person name="Deshpande S."/>
            <person name="Cheng J.F."/>
            <person name="Tapia R."/>
            <person name="Han C."/>
            <person name="Goodwin L."/>
            <person name="Pitluck S."/>
            <person name="Liolios K."/>
            <person name="Pagani I."/>
            <person name="Ivanova N."/>
            <person name="Mavromatis K."/>
            <person name="Pati A."/>
            <person name="Chen A."/>
            <person name="Palaniappan K."/>
            <person name="Land M."/>
            <person name="Hauser L."/>
            <person name="Chang Y.J."/>
            <person name="Jeffries C.D."/>
            <person name="Detter J.C."/>
            <person name="Beck B."/>
            <person name="Woyke T."/>
            <person name="Bristow J."/>
            <person name="Eisen J.A."/>
            <person name="Markowitz V."/>
            <person name="Hugenholtz P."/>
            <person name="Kyrpides N.C."/>
            <person name="Klenk H.P."/>
        </authorList>
    </citation>
    <scope>NUCLEOTIDE SEQUENCE [LARGE SCALE GENOMIC DNA]</scope>
    <source>
        <strain evidence="3">ATCC 43644 / DSM 9630 / IS1B</strain>
        <plasmid evidence="3">pISOP01</plasmid>
    </source>
</reference>
<gene>
    <name evidence="2" type="ordered locus">Isop_3734</name>
</gene>
<feature type="region of interest" description="Disordered" evidence="1">
    <location>
        <begin position="1"/>
        <end position="68"/>
    </location>
</feature>
<organism evidence="2 3">
    <name type="scientific">Isosphaera pallida (strain ATCC 43644 / DSM 9630 / IS1B)</name>
    <dbReference type="NCBI Taxonomy" id="575540"/>
    <lineage>
        <taxon>Bacteria</taxon>
        <taxon>Pseudomonadati</taxon>
        <taxon>Planctomycetota</taxon>
        <taxon>Planctomycetia</taxon>
        <taxon>Isosphaerales</taxon>
        <taxon>Isosphaeraceae</taxon>
        <taxon>Isosphaera</taxon>
    </lineage>
</organism>
<dbReference type="EMBL" id="CP002354">
    <property type="protein sequence ID" value="ADV64290.1"/>
    <property type="molecule type" value="Genomic_DNA"/>
</dbReference>
<feature type="compositionally biased region" description="Basic and acidic residues" evidence="1">
    <location>
        <begin position="21"/>
        <end position="31"/>
    </location>
</feature>
<geneLocation type="plasmid" evidence="2 3">
    <name>pISOP01</name>
</geneLocation>
<evidence type="ECO:0000313" key="3">
    <source>
        <dbReference type="Proteomes" id="UP000008631"/>
    </source>
</evidence>
<protein>
    <submittedName>
        <fullName evidence="2">Uncharacterized protein</fullName>
    </submittedName>
</protein>
<dbReference type="HOGENOM" id="CLU_2788300_0_0_0"/>
<feature type="compositionally biased region" description="Polar residues" evidence="1">
    <location>
        <begin position="53"/>
        <end position="68"/>
    </location>
</feature>
<dbReference type="AlphaFoldDB" id="E8R6U7"/>
<reference key="1">
    <citation type="submission" date="2010-11" db="EMBL/GenBank/DDBJ databases">
        <title>The complete sequence of plasmid of Isophaera pallida ATCC 43644.</title>
        <authorList>
            <consortium name="US DOE Joint Genome Institute (JGI-PGF)"/>
            <person name="Lucas S."/>
            <person name="Copeland A."/>
            <person name="Lapidus A."/>
            <person name="Bruce D."/>
            <person name="Goodwin L."/>
            <person name="Pitluck S."/>
            <person name="Kyrpides N."/>
            <person name="Mavromatis K."/>
            <person name="Pagani I."/>
            <person name="Ivanova N."/>
            <person name="Saunders E."/>
            <person name="Brettin T."/>
            <person name="Detter J.C."/>
            <person name="Han C."/>
            <person name="Tapia R."/>
            <person name="Land M."/>
            <person name="Hauser L."/>
            <person name="Markowitz V."/>
            <person name="Cheng J.-F."/>
            <person name="Hugenholtz P."/>
            <person name="Woyke T."/>
            <person name="Wu D."/>
            <person name="Eisen J.A."/>
        </authorList>
    </citation>
    <scope>NUCLEOTIDE SEQUENCE</scope>
    <source>
        <strain>ATCC 43644</strain>
    </source>
</reference>
<dbReference type="Proteomes" id="UP000008631">
    <property type="component" value="Plasmid pISOP01"/>
</dbReference>
<evidence type="ECO:0000256" key="1">
    <source>
        <dbReference type="SAM" id="MobiDB-lite"/>
    </source>
</evidence>
<sequence>MSDPHPVGLASLPTASPSDQISHHSEKRGRGEAVLNPCRQDGRGGQSRERLPRNTNTNTINSHFHQLI</sequence>
<keyword evidence="3" id="KW-1185">Reference proteome</keyword>
<name>E8R6U7_ISOPI</name>
<dbReference type="KEGG" id="ipa:Isop_3734"/>